<protein>
    <submittedName>
        <fullName evidence="2">LTXXQ motif family protein</fullName>
    </submittedName>
</protein>
<evidence type="ECO:0000256" key="1">
    <source>
        <dbReference type="SAM" id="SignalP"/>
    </source>
</evidence>
<evidence type="ECO:0000313" key="3">
    <source>
        <dbReference type="Proteomes" id="UP000295030"/>
    </source>
</evidence>
<dbReference type="GO" id="GO:0042597">
    <property type="term" value="C:periplasmic space"/>
    <property type="evidence" value="ECO:0007669"/>
    <property type="project" value="InterPro"/>
</dbReference>
<dbReference type="RefSeq" id="WP_131833850.1">
    <property type="nucleotide sequence ID" value="NZ_SMFY01000001.1"/>
</dbReference>
<evidence type="ECO:0000313" key="2">
    <source>
        <dbReference type="EMBL" id="TCK30527.1"/>
    </source>
</evidence>
<sequence length="171" mass="18299">MAHTFSLATLVTVLALTTAAHAQSPAPESPPPSAEAAQPLVDLYTDEDAQATLDARLIALKTVLRLTPEQEKLWLPVEEAIRQAAKNAAGRAADRAEAEPAQDFLDVLERLAGAEAARAADLTSVITAARPLVAALSVEQKRRIPAFLGMTDDAGRPQPTLELWIFEAEQE</sequence>
<reference evidence="2 3" key="1">
    <citation type="submission" date="2019-03" db="EMBL/GenBank/DDBJ databases">
        <title>Genomic Encyclopedia of Type Strains, Phase IV (KMG-IV): sequencing the most valuable type-strain genomes for metagenomic binning, comparative biology and taxonomic classification.</title>
        <authorList>
            <person name="Goeker M."/>
        </authorList>
    </citation>
    <scope>NUCLEOTIDE SEQUENCE [LARGE SCALE GENOMIC DNA]</scope>
    <source>
        <strain evidence="2 3">DSM 101</strain>
    </source>
</reference>
<proteinExistence type="predicted"/>
<dbReference type="InterPro" id="IPR012899">
    <property type="entry name" value="LTXXQ"/>
</dbReference>
<dbReference type="Pfam" id="PF07813">
    <property type="entry name" value="LTXXQ"/>
    <property type="match status" value="1"/>
</dbReference>
<keyword evidence="3" id="KW-1185">Reference proteome</keyword>
<dbReference type="OrthoDB" id="8451554at2"/>
<dbReference type="EMBL" id="SMFY01000001">
    <property type="protein sequence ID" value="TCK30527.1"/>
    <property type="molecule type" value="Genomic_DNA"/>
</dbReference>
<dbReference type="Proteomes" id="UP000295030">
    <property type="component" value="Unassembled WGS sequence"/>
</dbReference>
<gene>
    <name evidence="2" type="ORF">EV667_0618</name>
</gene>
<accession>A0A4R1I5C9</accession>
<keyword evidence="1" id="KW-0732">Signal</keyword>
<comment type="caution">
    <text evidence="2">The sequence shown here is derived from an EMBL/GenBank/DDBJ whole genome shotgun (WGS) entry which is preliminary data.</text>
</comment>
<feature type="chain" id="PRO_5021013648" evidence="1">
    <location>
        <begin position="23"/>
        <end position="171"/>
    </location>
</feature>
<dbReference type="AlphaFoldDB" id="A0A4R1I5C9"/>
<feature type="signal peptide" evidence="1">
    <location>
        <begin position="1"/>
        <end position="22"/>
    </location>
</feature>
<organism evidence="2 3">
    <name type="scientific">Ancylobacter aquaticus</name>
    <dbReference type="NCBI Taxonomy" id="100"/>
    <lineage>
        <taxon>Bacteria</taxon>
        <taxon>Pseudomonadati</taxon>
        <taxon>Pseudomonadota</taxon>
        <taxon>Alphaproteobacteria</taxon>
        <taxon>Hyphomicrobiales</taxon>
        <taxon>Xanthobacteraceae</taxon>
        <taxon>Ancylobacter</taxon>
    </lineage>
</organism>
<name>A0A4R1I5C9_ANCAQ</name>